<dbReference type="Proteomes" id="UP000074914">
    <property type="component" value="Chromosome"/>
</dbReference>
<gene>
    <name evidence="1" type="ORF">CPter291_1147</name>
</gene>
<dbReference type="Pfam" id="PF05944">
    <property type="entry name" value="Phage_term_smal"/>
    <property type="match status" value="1"/>
</dbReference>
<evidence type="ECO:0000313" key="1">
    <source>
        <dbReference type="EMBL" id="AMP13423.1"/>
    </source>
</evidence>
<name>A0ABM5Z3U3_9BURK</name>
<protein>
    <submittedName>
        <fullName evidence="1">Phage small terminase subunit</fullName>
    </submittedName>
</protein>
<organism evidence="1 2">
    <name type="scientific">Collimonas pratensis</name>
    <dbReference type="NCBI Taxonomy" id="279113"/>
    <lineage>
        <taxon>Bacteria</taxon>
        <taxon>Pseudomonadati</taxon>
        <taxon>Pseudomonadota</taxon>
        <taxon>Betaproteobacteria</taxon>
        <taxon>Burkholderiales</taxon>
        <taxon>Oxalobacteraceae</taxon>
        <taxon>Collimonas</taxon>
    </lineage>
</organism>
<sequence length="238" mass="26303">MRELSPAQRHRVRVLAERDAASAEPGGPTSGSQYELQLYQLAEDRRRLKNIQSIKSKIALKAQLLPKYQIWVDGVLAAGKGGQDDVLTTILVWSIDAGDYERAVQIASYAVTHKMTLPDQYNRDIPTVLLDEFSEAFLHGKLAEDPALAVRVLAQIEHLTKDSDVPDQARAKLHKALGYALLVQANDGDDKRDLAGLSLEYAQAAYGSLTRALELFQGVGVKKDIETLERRLKKATQG</sequence>
<dbReference type="InterPro" id="IPR010270">
    <property type="entry name" value="Phage_P2_GpM"/>
</dbReference>
<proteinExistence type="predicted"/>
<evidence type="ECO:0000313" key="2">
    <source>
        <dbReference type="Proteomes" id="UP000074914"/>
    </source>
</evidence>
<dbReference type="EMBL" id="CP013236">
    <property type="protein sequence ID" value="AMP13423.1"/>
    <property type="molecule type" value="Genomic_DNA"/>
</dbReference>
<keyword evidence="2" id="KW-1185">Reference proteome</keyword>
<reference evidence="1 2" key="1">
    <citation type="submission" date="2015-11" db="EMBL/GenBank/DDBJ databases">
        <title>Exploring the genomic traits of fungus-feeding bacterial genus Collimonas.</title>
        <authorList>
            <person name="Song C."/>
            <person name="Schmidt R."/>
            <person name="de Jager V."/>
            <person name="Krzyzanowska D."/>
            <person name="Jongedijk E."/>
            <person name="Cankar K."/>
            <person name="Beekwilder J."/>
            <person name="van Veen A."/>
            <person name="de Boer W."/>
            <person name="van Veen J.A."/>
            <person name="Garbeva P."/>
        </authorList>
    </citation>
    <scope>NUCLEOTIDE SEQUENCE [LARGE SCALE GENOMIC DNA]</scope>
    <source>
        <strain evidence="1 2">Ter291</strain>
    </source>
</reference>
<accession>A0ABM5Z3U3</accession>
<dbReference type="RefSeq" id="WP_062112601.1">
    <property type="nucleotide sequence ID" value="NZ_CP013236.1"/>
</dbReference>